<dbReference type="EMBL" id="QJKJ01004935">
    <property type="protein sequence ID" value="RDX92174.1"/>
    <property type="molecule type" value="Genomic_DNA"/>
</dbReference>
<dbReference type="Proteomes" id="UP000257109">
    <property type="component" value="Unassembled WGS sequence"/>
</dbReference>
<accession>A0A371GNV0</accession>
<comment type="caution">
    <text evidence="1">The sequence shown here is derived from an EMBL/GenBank/DDBJ whole genome shotgun (WGS) entry which is preliminary data.</text>
</comment>
<sequence length="78" mass="8802">MKFAGLDIYGWSNSGSIAVAIYCDNTYALHIAAKTVFHGRKKHLEMDCYLFCDNSGWYFLLTSNSRSLHYSSLQALNA</sequence>
<evidence type="ECO:0000313" key="1">
    <source>
        <dbReference type="EMBL" id="RDX92174.1"/>
    </source>
</evidence>
<organism evidence="1 2">
    <name type="scientific">Mucuna pruriens</name>
    <name type="common">Velvet bean</name>
    <name type="synonym">Dolichos pruriens</name>
    <dbReference type="NCBI Taxonomy" id="157652"/>
    <lineage>
        <taxon>Eukaryota</taxon>
        <taxon>Viridiplantae</taxon>
        <taxon>Streptophyta</taxon>
        <taxon>Embryophyta</taxon>
        <taxon>Tracheophyta</taxon>
        <taxon>Spermatophyta</taxon>
        <taxon>Magnoliopsida</taxon>
        <taxon>eudicotyledons</taxon>
        <taxon>Gunneridae</taxon>
        <taxon>Pentapetalae</taxon>
        <taxon>rosids</taxon>
        <taxon>fabids</taxon>
        <taxon>Fabales</taxon>
        <taxon>Fabaceae</taxon>
        <taxon>Papilionoideae</taxon>
        <taxon>50 kb inversion clade</taxon>
        <taxon>NPAAA clade</taxon>
        <taxon>indigoferoid/millettioid clade</taxon>
        <taxon>Phaseoleae</taxon>
        <taxon>Mucuna</taxon>
    </lineage>
</organism>
<evidence type="ECO:0000313" key="2">
    <source>
        <dbReference type="Proteomes" id="UP000257109"/>
    </source>
</evidence>
<gene>
    <name evidence="1" type="ORF">CR513_25742</name>
</gene>
<protein>
    <submittedName>
        <fullName evidence="1">Uncharacterized protein</fullName>
    </submittedName>
</protein>
<feature type="non-terminal residue" evidence="1">
    <location>
        <position position="1"/>
    </location>
</feature>
<name>A0A371GNV0_MUCPR</name>
<reference evidence="1" key="1">
    <citation type="submission" date="2018-05" db="EMBL/GenBank/DDBJ databases">
        <title>Draft genome of Mucuna pruriens seed.</title>
        <authorList>
            <person name="Nnadi N.E."/>
            <person name="Vos R."/>
            <person name="Hasami M.H."/>
            <person name="Devisetty U.K."/>
            <person name="Aguiy J.C."/>
        </authorList>
    </citation>
    <scope>NUCLEOTIDE SEQUENCE [LARGE SCALE GENOMIC DNA]</scope>
    <source>
        <strain evidence="1">JCA_2017</strain>
    </source>
</reference>
<keyword evidence="2" id="KW-1185">Reference proteome</keyword>
<proteinExistence type="predicted"/>
<dbReference type="AlphaFoldDB" id="A0A371GNV0"/>